<dbReference type="Gene3D" id="2.60.40.10">
    <property type="entry name" value="Immunoglobulins"/>
    <property type="match status" value="17"/>
</dbReference>
<sequence length="1665" mass="179142">MHLPWWLLLLASLVPPALGSWGVTYPESLWGVRGSCVLVPCTLSYPDNVAANDGIVAIWYKDYNNQKTLVYHSAAQEVDAHFRGRAQLLGDPAARNCTLLLRGVTPEDSGPYRFRFEIVNGDRWSAARDVMLRVSGGYGGEAPPSPLPARPTLQTEGQVSTLQCSTPYICPPGDVALRWEGYNPQVSTVSGRVQLDTSGVGHYLTLTTSFSWKDHSKKLLCEVSYGSRKATGEVVLRVRHAPKDTQVSVNPSMQNIRMGDTVSLTCEVGSSYPPISAYHWYKDGVAVGSEQILTLRDIRREDYGQYHCKAENAIGAGVAPTVTLYVFSAEISVSPAAKVQEGTATTLSCDVPGREGQDLNYTWYKNSAWLKEGTAHTLLFHSVAASDAGYYSCKVTNNRGSDTSPAISLSVTYPPRNPTITLFQETQGGRLAIIRCTVDSHPPATMALYRDGTLVVASGWQAAPRQRLGVTSSRNALRLEIRDVGLQDSGLYHCTASNAYGNTSATKPFIARATQVLIQPSAEVREGAAVTLTCLGARGVAEETLYTWYRNGKRLRESSAPTLRFPSIRGEDAGAFQCKVQSSNGSDTSAAVPIRVLFPPRQPVMSSFLETQSGHLGIIQCTVESDPEANLTLRRGEEVIACTWGCPTAPNPRVQATLSYNSLKVEIRDVVLEDEGTYVCWAVNLQGNASVAMDFRAETASVVVAPSSHVLEGHAANLTCRLSSGSPALPNFTWYHNGQWLAEGSAASLVFRQVASTDAGLYHCRATTDGSSRSSPAVSLDVLYPPRDPRLTAFLETERGRLAIFQCSVASNPPARLALHRGEELVATSDVGSSPSPRVSASAGPNSLRVEIREVTPAEEGSYRCTATNAHGTASHRLYFRVQTARVLVSPSTEVQEGEDVSLKCQVVGEPQDDTVYSWYKNSEWLQDSPDNFLPLPHIASSAAGSYHCRARSPSGTSVSLAVALRISYPPRAPVLTSFLETPEGQRGILQCTVDSNPRAELALFKDQALVASTALPQPTAPPRLSVTSAVNALRVSIHPVLLEDEGEYVCSASNAYGNSSTTANFTAAARVWISPSPDVREGDAINLTCAVESGSGEVLSYTWYKNKIWFSSSSAPALTFPSVAATDAASYHCAVQTPTRTRSSAPTTLNVLYPPRNPQMKAFVESGEGMAVILLCTVESNPLSEITLLKEGRISPAPNALRLELREASEEDEGEYECRARNLLGSTHASLPLRVQAVRVVVRPSAEVPEGTDVRLTCRDAGARPGTVYTWYKNGRWLAEGLGASLLLPAARRTDAGAYACRAGRGLRGRRAPPAALRVLYAPQEPSFISLVEPRGGQQAVLLCTVDSFPPSDIALHRGPGHTPLASTWGPADPRFTIQVAPNSLRVEMGGLELRDTGLYICSANNSYGTVSSSLHLDTGGEGVMIRVEPSPEVPEGTTATMTCSAIPWVGEEANYTWYKNSRWLQEGPAGSLVLTRVSSADTGSYRCQASGTRGSSASATLSFSVLCECPPAPCGQDTGTFLENRNGQVGIVLCTADSHPASTITLYHRGHLLASSLAPATVPGVRASPSHNTLRVELGAVGQEDSGEYTCVASNPLGNATAGAYFDVHSEWGCPPSLGFLSQWLLWLRSNYSSWCWKRTASSWLDPGRPHHHSPSPGWQSHV</sequence>
<dbReference type="SUPFAM" id="SSF48726">
    <property type="entry name" value="Immunoglobulin"/>
    <property type="match status" value="15"/>
</dbReference>
<keyword evidence="5" id="KW-1015">Disulfide bond</keyword>
<dbReference type="PROSITE" id="PS50835">
    <property type="entry name" value="IG_LIKE"/>
    <property type="match status" value="16"/>
</dbReference>
<feature type="domain" description="Ig-like" evidence="7">
    <location>
        <begin position="143"/>
        <end position="237"/>
    </location>
</feature>
<evidence type="ECO:0000256" key="1">
    <source>
        <dbReference type="ARBA" id="ARBA00004167"/>
    </source>
</evidence>
<keyword evidence="3" id="KW-1133">Transmembrane helix</keyword>
<feature type="domain" description="Ig-like" evidence="7">
    <location>
        <begin position="508"/>
        <end position="593"/>
    </location>
</feature>
<dbReference type="InterPro" id="IPR003599">
    <property type="entry name" value="Ig_sub"/>
</dbReference>
<dbReference type="InterPro" id="IPR013106">
    <property type="entry name" value="Ig_V-set"/>
</dbReference>
<dbReference type="InterPro" id="IPR013783">
    <property type="entry name" value="Ig-like_fold"/>
</dbReference>
<dbReference type="Pfam" id="PF13927">
    <property type="entry name" value="Ig_3"/>
    <property type="match status" value="3"/>
</dbReference>
<organism evidence="8 9">
    <name type="scientific">Calidris pygmaea</name>
    <name type="common">Spoon-billed sandpiper</name>
    <dbReference type="NCBI Taxonomy" id="425635"/>
    <lineage>
        <taxon>Eukaryota</taxon>
        <taxon>Metazoa</taxon>
        <taxon>Chordata</taxon>
        <taxon>Craniata</taxon>
        <taxon>Vertebrata</taxon>
        <taxon>Euteleostomi</taxon>
        <taxon>Archelosauria</taxon>
        <taxon>Archosauria</taxon>
        <taxon>Dinosauria</taxon>
        <taxon>Saurischia</taxon>
        <taxon>Theropoda</taxon>
        <taxon>Coelurosauria</taxon>
        <taxon>Aves</taxon>
        <taxon>Neognathae</taxon>
        <taxon>Neoaves</taxon>
        <taxon>Charadriiformes</taxon>
        <taxon>Scolopacidae</taxon>
        <taxon>Calidris</taxon>
    </lineage>
</organism>
<dbReference type="InterPro" id="IPR013098">
    <property type="entry name" value="Ig_I-set"/>
</dbReference>
<feature type="domain" description="Ig-like" evidence="7">
    <location>
        <begin position="885"/>
        <end position="960"/>
    </location>
</feature>
<evidence type="ECO:0000256" key="3">
    <source>
        <dbReference type="ARBA" id="ARBA00022989"/>
    </source>
</evidence>
<feature type="domain" description="Ig-like" evidence="7">
    <location>
        <begin position="698"/>
        <end position="779"/>
    </location>
</feature>
<feature type="domain" description="Ig-like" evidence="7">
    <location>
        <begin position="1233"/>
        <end position="1304"/>
    </location>
</feature>
<keyword evidence="9" id="KW-1185">Reference proteome</keyword>
<feature type="domain" description="Ig-like" evidence="7">
    <location>
        <begin position="242"/>
        <end position="319"/>
    </location>
</feature>
<dbReference type="Pfam" id="PF08205">
    <property type="entry name" value="C2-set_2"/>
    <property type="match status" value="1"/>
</dbReference>
<accession>A0A8C3KL68</accession>
<dbReference type="GO" id="GO:0005769">
    <property type="term" value="C:early endosome"/>
    <property type="evidence" value="ECO:0007669"/>
    <property type="project" value="TreeGrafter"/>
</dbReference>
<feature type="domain" description="Ig-like" evidence="7">
    <location>
        <begin position="971"/>
        <end position="1063"/>
    </location>
</feature>
<dbReference type="InterPro" id="IPR013162">
    <property type="entry name" value="CD80_C2-set"/>
</dbReference>
<feature type="domain" description="Ig-like" evidence="7">
    <location>
        <begin position="1423"/>
        <end position="1504"/>
    </location>
</feature>
<dbReference type="GO" id="GO:0005886">
    <property type="term" value="C:plasma membrane"/>
    <property type="evidence" value="ECO:0007669"/>
    <property type="project" value="TreeGrafter"/>
</dbReference>
<dbReference type="PANTHER" id="PTHR47243">
    <property type="entry name" value="SIALOADHESIN"/>
    <property type="match status" value="1"/>
</dbReference>
<dbReference type="Pfam" id="PF07686">
    <property type="entry name" value="V-set"/>
    <property type="match status" value="1"/>
</dbReference>
<evidence type="ECO:0000256" key="6">
    <source>
        <dbReference type="SAM" id="SignalP"/>
    </source>
</evidence>
<dbReference type="Proteomes" id="UP000694419">
    <property type="component" value="Unplaced"/>
</dbReference>
<evidence type="ECO:0000256" key="4">
    <source>
        <dbReference type="ARBA" id="ARBA00023136"/>
    </source>
</evidence>
<feature type="signal peptide" evidence="6">
    <location>
        <begin position="1"/>
        <end position="19"/>
    </location>
</feature>
<comment type="subcellular location">
    <subcellularLocation>
        <location evidence="1">Membrane</location>
        <topology evidence="1">Single-pass membrane protein</topology>
    </subcellularLocation>
</comment>
<dbReference type="SMART" id="SM00408">
    <property type="entry name" value="IGc2"/>
    <property type="match status" value="15"/>
</dbReference>
<evidence type="ECO:0000313" key="9">
    <source>
        <dbReference type="Proteomes" id="UP000694419"/>
    </source>
</evidence>
<dbReference type="GO" id="GO:0046790">
    <property type="term" value="F:virion binding"/>
    <property type="evidence" value="ECO:0007669"/>
    <property type="project" value="TreeGrafter"/>
</dbReference>
<feature type="domain" description="Ig-like" evidence="7">
    <location>
        <begin position="1159"/>
        <end position="1223"/>
    </location>
</feature>
<keyword evidence="2" id="KW-0812">Transmembrane</keyword>
<dbReference type="InterPro" id="IPR036179">
    <property type="entry name" value="Ig-like_dom_sf"/>
</dbReference>
<feature type="domain" description="Ig-like" evidence="7">
    <location>
        <begin position="320"/>
        <end position="412"/>
    </location>
</feature>
<feature type="domain" description="Ig-like" evidence="7">
    <location>
        <begin position="1515"/>
        <end position="1611"/>
    </location>
</feature>
<dbReference type="Pfam" id="PF07679">
    <property type="entry name" value="I-set"/>
    <property type="match status" value="2"/>
</dbReference>
<dbReference type="FunFam" id="2.60.40.10:FF:000921">
    <property type="entry name" value="sialoadhesin isoform X1"/>
    <property type="match status" value="3"/>
</dbReference>
<feature type="domain" description="Ig-like" evidence="7">
    <location>
        <begin position="600"/>
        <end position="692"/>
    </location>
</feature>
<evidence type="ECO:0000256" key="5">
    <source>
        <dbReference type="ARBA" id="ARBA00023157"/>
    </source>
</evidence>
<name>A0A8C3KL68_9CHAR</name>
<dbReference type="InterPro" id="IPR007110">
    <property type="entry name" value="Ig-like_dom"/>
</dbReference>
<feature type="domain" description="Ig-like" evidence="7">
    <location>
        <begin position="789"/>
        <end position="881"/>
    </location>
</feature>
<dbReference type="GO" id="GO:0005770">
    <property type="term" value="C:late endosome"/>
    <property type="evidence" value="ECO:0007669"/>
    <property type="project" value="TreeGrafter"/>
</dbReference>
<dbReference type="GO" id="GO:0075512">
    <property type="term" value="P:clathrin-dependent endocytosis of virus by host cell"/>
    <property type="evidence" value="ECO:0007669"/>
    <property type="project" value="TreeGrafter"/>
</dbReference>
<dbReference type="PANTHER" id="PTHR47243:SF1">
    <property type="entry name" value="SIALOADHESIN"/>
    <property type="match status" value="1"/>
</dbReference>
<feature type="chain" id="PRO_5034041055" evidence="6">
    <location>
        <begin position="20"/>
        <end position="1665"/>
    </location>
</feature>
<evidence type="ECO:0000313" key="8">
    <source>
        <dbReference type="Ensembl" id="ENSCPGP00000025231.1"/>
    </source>
</evidence>
<dbReference type="Ensembl" id="ENSCPGT00000027569.1">
    <property type="protein sequence ID" value="ENSCPGP00000025231.1"/>
    <property type="gene ID" value="ENSCPGG00000017326.1"/>
</dbReference>
<dbReference type="SMART" id="SM00409">
    <property type="entry name" value="IG"/>
    <property type="match status" value="16"/>
</dbReference>
<reference evidence="8" key="1">
    <citation type="submission" date="2025-08" db="UniProtKB">
        <authorList>
            <consortium name="Ensembl"/>
        </authorList>
    </citation>
    <scope>IDENTIFICATION</scope>
</reference>
<feature type="domain" description="Ig-like" evidence="7">
    <location>
        <begin position="418"/>
        <end position="506"/>
    </location>
</feature>
<feature type="domain" description="Ig-like" evidence="7">
    <location>
        <begin position="1064"/>
        <end position="1151"/>
    </location>
</feature>
<dbReference type="InterPro" id="IPR003598">
    <property type="entry name" value="Ig_sub2"/>
</dbReference>
<feature type="domain" description="Ig-like" evidence="7">
    <location>
        <begin position="1327"/>
        <end position="1419"/>
    </location>
</feature>
<dbReference type="Pfam" id="PF13895">
    <property type="entry name" value="Ig_2"/>
    <property type="match status" value="7"/>
</dbReference>
<protein>
    <submittedName>
        <fullName evidence="8">Sialic acid binding Ig like lectin 1</fullName>
    </submittedName>
</protein>
<dbReference type="CDD" id="cd00096">
    <property type="entry name" value="Ig"/>
    <property type="match status" value="2"/>
</dbReference>
<proteinExistence type="predicted"/>
<keyword evidence="6" id="KW-0732">Signal</keyword>
<reference evidence="8" key="2">
    <citation type="submission" date="2025-09" db="UniProtKB">
        <authorList>
            <consortium name="Ensembl"/>
        </authorList>
    </citation>
    <scope>IDENTIFICATION</scope>
</reference>
<keyword evidence="4" id="KW-0472">Membrane</keyword>
<evidence type="ECO:0000259" key="7">
    <source>
        <dbReference type="PROSITE" id="PS50835"/>
    </source>
</evidence>
<evidence type="ECO:0000256" key="2">
    <source>
        <dbReference type="ARBA" id="ARBA00022692"/>
    </source>
</evidence>